<keyword evidence="3" id="KW-1185">Reference proteome</keyword>
<sequence>MNRPDRMLGGTKANRFQRSPLVDRSKVRGSPITRGSPNIRRTASLDTIYLTGQWPKDSLSCTGKPTFDKATQTPNEWIDDETERKKKEGSHKRSSSVGSSGGQHIKDVSSASHSHIRQKLRSSKESKTSTGSQRQSPLHGNHAAIGPAAHASHSVSRAIPIPGTHIPKGLPRIRIPNSVEGLNQEIEKLVLKHRESIGQQDEDRVQEPTPDGHRAPVAQLITSMTQTPSGTDGATGSGPGSRCQSVSPLPFTLETSEPSSRSESATKDFDRDSVSPDLTMTGKRFESSPKPDLFIREPPDGCEKIKTVPEEARRASMTEPLQYSPIKPNGIELRASSSSAFCPLTKNYYQVLDDHTTTNHQRRCLQAGVESQ</sequence>
<evidence type="ECO:0000256" key="1">
    <source>
        <dbReference type="ARBA" id="ARBA00022553"/>
    </source>
</evidence>
<keyword evidence="1" id="KW-0597">Phosphoprotein</keyword>
<feature type="compositionally biased region" description="Basic and acidic residues" evidence="2">
    <location>
        <begin position="283"/>
        <end position="302"/>
    </location>
</feature>
<evidence type="ECO:0000256" key="2">
    <source>
        <dbReference type="SAM" id="MobiDB-lite"/>
    </source>
</evidence>
<organism evidence="3 4">
    <name type="scientific">Priapulus caudatus</name>
    <name type="common">Priapulid worm</name>
    <dbReference type="NCBI Taxonomy" id="37621"/>
    <lineage>
        <taxon>Eukaryota</taxon>
        <taxon>Metazoa</taxon>
        <taxon>Ecdysozoa</taxon>
        <taxon>Scalidophora</taxon>
        <taxon>Priapulida</taxon>
        <taxon>Priapulimorpha</taxon>
        <taxon>Priapulimorphida</taxon>
        <taxon>Priapulidae</taxon>
        <taxon>Priapulus</taxon>
    </lineage>
</organism>
<accession>A0ABM1F9R2</accession>
<dbReference type="PANTHER" id="PTHR14972">
    <property type="entry name" value="AGAP011572-PA"/>
    <property type="match status" value="1"/>
</dbReference>
<dbReference type="Pfam" id="PF15388">
    <property type="entry name" value="FAM117"/>
    <property type="match status" value="1"/>
</dbReference>
<protein>
    <submittedName>
        <fullName evidence="4">Protein FAM117B-like</fullName>
    </submittedName>
</protein>
<feature type="region of interest" description="Disordered" evidence="2">
    <location>
        <begin position="1"/>
        <end position="40"/>
    </location>
</feature>
<feature type="region of interest" description="Disordered" evidence="2">
    <location>
        <begin position="225"/>
        <end position="302"/>
    </location>
</feature>
<feature type="compositionally biased region" description="Polar residues" evidence="2">
    <location>
        <begin position="59"/>
        <end position="75"/>
    </location>
</feature>
<evidence type="ECO:0000313" key="4">
    <source>
        <dbReference type="RefSeq" id="XP_014681183.1"/>
    </source>
</evidence>
<feature type="compositionally biased region" description="Polar residues" evidence="2">
    <location>
        <begin position="128"/>
        <end position="138"/>
    </location>
</feature>
<dbReference type="GeneID" id="106821056"/>
<feature type="compositionally biased region" description="Polar residues" evidence="2">
    <location>
        <begin position="242"/>
        <end position="263"/>
    </location>
</feature>
<dbReference type="Proteomes" id="UP000695022">
    <property type="component" value="Unplaced"/>
</dbReference>
<feature type="region of interest" description="Disordered" evidence="2">
    <location>
        <begin position="59"/>
        <end position="154"/>
    </location>
</feature>
<gene>
    <name evidence="4" type="primary">LOC106821056</name>
</gene>
<dbReference type="PANTHER" id="PTHR14972:SF8">
    <property type="entry name" value="GLUCOCORTICOID-INDUCED TRANSCRIPT 1 PROTEIN-LIKE ISOFORM X1"/>
    <property type="match status" value="1"/>
</dbReference>
<evidence type="ECO:0000313" key="3">
    <source>
        <dbReference type="Proteomes" id="UP000695022"/>
    </source>
</evidence>
<proteinExistence type="predicted"/>
<reference evidence="4" key="1">
    <citation type="submission" date="2025-08" db="UniProtKB">
        <authorList>
            <consortium name="RefSeq"/>
        </authorList>
    </citation>
    <scope>IDENTIFICATION</scope>
</reference>
<name>A0ABM1F9R2_PRICU</name>
<dbReference type="InterPro" id="IPR026642">
    <property type="entry name" value="Glcci1/FAM117"/>
</dbReference>
<feature type="compositionally biased region" description="Basic and acidic residues" evidence="2">
    <location>
        <begin position="264"/>
        <end position="274"/>
    </location>
</feature>
<dbReference type="RefSeq" id="XP_014681183.1">
    <property type="nucleotide sequence ID" value="XM_014825697.1"/>
</dbReference>